<feature type="domain" description="Mandelate racemase/muconate lactonizing enzyme C-terminal" evidence="5">
    <location>
        <begin position="104"/>
        <end position="204"/>
    </location>
</feature>
<dbReference type="PANTHER" id="PTHR48073">
    <property type="entry name" value="O-SUCCINYLBENZOATE SYNTHASE-RELATED"/>
    <property type="match status" value="1"/>
</dbReference>
<dbReference type="Proteomes" id="UP001501736">
    <property type="component" value="Unassembled WGS sequence"/>
</dbReference>
<dbReference type="CDD" id="cd03320">
    <property type="entry name" value="OSBS"/>
    <property type="match status" value="1"/>
</dbReference>
<comment type="cofactor">
    <cofactor evidence="4">
        <name>a divalent metal cation</name>
        <dbReference type="ChEBI" id="CHEBI:60240"/>
    </cofactor>
</comment>
<organism evidence="6 7">
    <name type="scientific">Nesterenkonia halobia</name>
    <dbReference type="NCBI Taxonomy" id="37922"/>
    <lineage>
        <taxon>Bacteria</taxon>
        <taxon>Bacillati</taxon>
        <taxon>Actinomycetota</taxon>
        <taxon>Actinomycetes</taxon>
        <taxon>Micrococcales</taxon>
        <taxon>Micrococcaceae</taxon>
        <taxon>Nesterenkonia</taxon>
    </lineage>
</organism>
<proteinExistence type="inferred from homology"/>
<dbReference type="SFLD" id="SFLDG00180">
    <property type="entry name" value="muconate_cycloisomerase"/>
    <property type="match status" value="1"/>
</dbReference>
<dbReference type="EC" id="4.2.1.113" evidence="4"/>
<dbReference type="Pfam" id="PF18374">
    <property type="entry name" value="Enolase_like_N"/>
    <property type="match status" value="1"/>
</dbReference>
<dbReference type="Gene3D" id="3.30.390.10">
    <property type="entry name" value="Enolase-like, N-terminal domain"/>
    <property type="match status" value="1"/>
</dbReference>
<comment type="pathway">
    <text evidence="4">Quinol/quinone metabolism; menaquinone biosynthesis.</text>
</comment>
<dbReference type="InterPro" id="IPR010196">
    <property type="entry name" value="OSB_synthase_MenC1"/>
</dbReference>
<dbReference type="Gene3D" id="3.20.20.120">
    <property type="entry name" value="Enolase-like C-terminal domain"/>
    <property type="match status" value="1"/>
</dbReference>
<comment type="catalytic activity">
    <reaction evidence="4">
        <text>(1R,6R)-6-hydroxy-2-succinyl-cyclohexa-2,4-diene-1-carboxylate = 2-succinylbenzoate + H2O</text>
        <dbReference type="Rhea" id="RHEA:10196"/>
        <dbReference type="ChEBI" id="CHEBI:15377"/>
        <dbReference type="ChEBI" id="CHEBI:18325"/>
        <dbReference type="ChEBI" id="CHEBI:58689"/>
        <dbReference type="EC" id="4.2.1.113"/>
    </reaction>
</comment>
<feature type="binding site" evidence="4">
    <location>
        <position position="185"/>
    </location>
    <ligand>
        <name>Mg(2+)</name>
        <dbReference type="ChEBI" id="CHEBI:18420"/>
    </ligand>
</feature>
<comment type="pathway">
    <text evidence="4">Quinol/quinone metabolism; 1,4-dihydroxy-2-naphthoate biosynthesis; 1,4-dihydroxy-2-naphthoate from chorismate: step 4/7.</text>
</comment>
<dbReference type="SMART" id="SM00922">
    <property type="entry name" value="MR_MLE"/>
    <property type="match status" value="1"/>
</dbReference>
<comment type="caution">
    <text evidence="6">The sequence shown here is derived from an EMBL/GenBank/DDBJ whole genome shotgun (WGS) entry which is preliminary data.</text>
</comment>
<protein>
    <recommendedName>
        <fullName evidence="4">o-succinylbenzoate synthase</fullName>
        <shortName evidence="4">OSB synthase</shortName>
        <shortName evidence="4">OSBS</shortName>
        <ecNumber evidence="4">4.2.1.113</ecNumber>
    </recommendedName>
    <alternativeName>
        <fullName evidence="4">4-(2'-carboxyphenyl)-4-oxybutyric acid synthase</fullName>
    </alternativeName>
    <alternativeName>
        <fullName evidence="4">o-succinylbenzoic acid synthase</fullName>
    </alternativeName>
</protein>
<dbReference type="PANTHER" id="PTHR48073:SF2">
    <property type="entry name" value="O-SUCCINYLBENZOATE SYNTHASE"/>
    <property type="match status" value="1"/>
</dbReference>
<dbReference type="EMBL" id="BAAAYG010000001">
    <property type="protein sequence ID" value="GAA3278647.1"/>
    <property type="molecule type" value="Genomic_DNA"/>
</dbReference>
<sequence length="363" mass="37399">MSEIPPLPGSAADELLALPPVEELLASAVAVALPMRTRFRGQTVREAMLLRGPAGWAEFAPFGEYEAPETASWLAAAVEAGWRGLGAVGRPRIPINATMPAVGPEQVEAVLRGFGDLDRIPAVKVKVAEAGQSLDDDVARLAEVRRLVPRAMLRADANGAWTRAQALAGAEALADVAGDRLEYLEQPVAGIEPLAALRETLHHRGMTVPIAADEAVRKAEDPLRVARLGAADLIVVKVAPLGGIERALAVVRASGLQAVVSSALDTSIGLAAGLALASRLETPRACGLGTAALLASDVVAAPLIPADGGLDVPQDVDGAATAAGTVRAPAPDERLLAAHRLDAAGQARWRRRLQAAHAGLAGG</sequence>
<gene>
    <name evidence="4" type="primary">menC</name>
    <name evidence="6" type="ORF">GCM10020260_00990</name>
</gene>
<dbReference type="SUPFAM" id="SSF51604">
    <property type="entry name" value="Enolase C-terminal domain-like"/>
    <property type="match status" value="1"/>
</dbReference>
<name>A0ABP6R7J1_9MICC</name>
<dbReference type="SFLD" id="SFLDF00009">
    <property type="entry name" value="o-succinylbenzoate_synthase"/>
    <property type="match status" value="1"/>
</dbReference>
<keyword evidence="4" id="KW-0474">Menaquinone biosynthesis</keyword>
<evidence type="ECO:0000256" key="3">
    <source>
        <dbReference type="ARBA" id="ARBA00023239"/>
    </source>
</evidence>
<keyword evidence="2 4" id="KW-0460">Magnesium</keyword>
<evidence type="ECO:0000256" key="4">
    <source>
        <dbReference type="HAMAP-Rule" id="MF_00470"/>
    </source>
</evidence>
<dbReference type="HAMAP" id="MF_00470">
    <property type="entry name" value="MenC_1"/>
    <property type="match status" value="1"/>
</dbReference>
<comment type="function">
    <text evidence="4">Converts 2-succinyl-6-hydroxy-2,4-cyclohexadiene-1-carboxylate (SHCHC) to 2-succinylbenzoate (OSB).</text>
</comment>
<dbReference type="SFLD" id="SFLDS00001">
    <property type="entry name" value="Enolase"/>
    <property type="match status" value="1"/>
</dbReference>
<comment type="similarity">
    <text evidence="4">Belongs to the mandelate racemase/muconate lactonizing enzyme family. MenC type 1 subfamily.</text>
</comment>
<dbReference type="InterPro" id="IPR029065">
    <property type="entry name" value="Enolase_C-like"/>
</dbReference>
<feature type="binding site" evidence="4">
    <location>
        <position position="156"/>
    </location>
    <ligand>
        <name>Mg(2+)</name>
        <dbReference type="ChEBI" id="CHEBI:18420"/>
    </ligand>
</feature>
<dbReference type="InterPro" id="IPR036849">
    <property type="entry name" value="Enolase-like_C_sf"/>
</dbReference>
<dbReference type="InterPro" id="IPR013342">
    <property type="entry name" value="Mandelate_racemase_C"/>
</dbReference>
<evidence type="ECO:0000313" key="7">
    <source>
        <dbReference type="Proteomes" id="UP001501736"/>
    </source>
</evidence>
<evidence type="ECO:0000256" key="2">
    <source>
        <dbReference type="ARBA" id="ARBA00022842"/>
    </source>
</evidence>
<keyword evidence="1 4" id="KW-0479">Metal-binding</keyword>
<feature type="binding site" evidence="4">
    <location>
        <position position="213"/>
    </location>
    <ligand>
        <name>Mg(2+)</name>
        <dbReference type="ChEBI" id="CHEBI:18420"/>
    </ligand>
</feature>
<feature type="active site" description="Proton donor" evidence="4">
    <location>
        <position position="126"/>
    </location>
</feature>
<evidence type="ECO:0000313" key="6">
    <source>
        <dbReference type="EMBL" id="GAA3278647.1"/>
    </source>
</evidence>
<dbReference type="RefSeq" id="WP_344717222.1">
    <property type="nucleotide sequence ID" value="NZ_BAAAYG010000001.1"/>
</dbReference>
<dbReference type="InterPro" id="IPR029017">
    <property type="entry name" value="Enolase-like_N"/>
</dbReference>
<dbReference type="NCBIfam" id="NF002782">
    <property type="entry name" value="PRK02901.1"/>
    <property type="match status" value="1"/>
</dbReference>
<evidence type="ECO:0000256" key="1">
    <source>
        <dbReference type="ARBA" id="ARBA00022723"/>
    </source>
</evidence>
<reference evidence="7" key="1">
    <citation type="journal article" date="2019" name="Int. J. Syst. Evol. Microbiol.">
        <title>The Global Catalogue of Microorganisms (GCM) 10K type strain sequencing project: providing services to taxonomists for standard genome sequencing and annotation.</title>
        <authorList>
            <consortium name="The Broad Institute Genomics Platform"/>
            <consortium name="The Broad Institute Genome Sequencing Center for Infectious Disease"/>
            <person name="Wu L."/>
            <person name="Ma J."/>
        </authorList>
    </citation>
    <scope>NUCLEOTIDE SEQUENCE [LARGE SCALE GENOMIC DNA]</scope>
    <source>
        <strain evidence="7">JCM 11483</strain>
    </source>
</reference>
<keyword evidence="7" id="KW-1185">Reference proteome</keyword>
<accession>A0ABP6R7J1</accession>
<dbReference type="Pfam" id="PF13378">
    <property type="entry name" value="MR_MLE_C"/>
    <property type="match status" value="1"/>
</dbReference>
<feature type="active site" description="Proton acceptor" evidence="4">
    <location>
        <position position="237"/>
    </location>
</feature>
<evidence type="ECO:0000259" key="5">
    <source>
        <dbReference type="SMART" id="SM00922"/>
    </source>
</evidence>
<keyword evidence="3 4" id="KW-0456">Lyase</keyword>